<dbReference type="RefSeq" id="XP_034255560.1">
    <property type="nucleotide sequence ID" value="XM_034399669.1"/>
</dbReference>
<dbReference type="SMART" id="SM00028">
    <property type="entry name" value="TPR"/>
    <property type="match status" value="1"/>
</dbReference>
<organism evidence="9">
    <name type="scientific">Thrips palmi</name>
    <name type="common">Melon thrips</name>
    <dbReference type="NCBI Taxonomy" id="161013"/>
    <lineage>
        <taxon>Eukaryota</taxon>
        <taxon>Metazoa</taxon>
        <taxon>Ecdysozoa</taxon>
        <taxon>Arthropoda</taxon>
        <taxon>Hexapoda</taxon>
        <taxon>Insecta</taxon>
        <taxon>Pterygota</taxon>
        <taxon>Neoptera</taxon>
        <taxon>Paraneoptera</taxon>
        <taxon>Thysanoptera</taxon>
        <taxon>Terebrantia</taxon>
        <taxon>Thripoidea</taxon>
        <taxon>Thripidae</taxon>
        <taxon>Thrips</taxon>
    </lineage>
</organism>
<dbReference type="Proteomes" id="UP000515158">
    <property type="component" value="Unplaced"/>
</dbReference>
<dbReference type="KEGG" id="tpal:117653776"/>
<dbReference type="GeneID" id="117653776"/>
<dbReference type="AlphaFoldDB" id="A0A6P9ADI1"/>
<evidence type="ECO:0000256" key="4">
    <source>
        <dbReference type="PROSITE-ProRule" id="PRU00339"/>
    </source>
</evidence>
<dbReference type="InterPro" id="IPR019734">
    <property type="entry name" value="TPR_rpt"/>
</dbReference>
<dbReference type="OrthoDB" id="5980806at2759"/>
<dbReference type="PANTHER" id="PTHR11006:SF60">
    <property type="entry name" value="PROTEIN ARGININE N-METHYLTRANSFERASE 9"/>
    <property type="match status" value="1"/>
</dbReference>
<dbReference type="GO" id="GO:0005634">
    <property type="term" value="C:nucleus"/>
    <property type="evidence" value="ECO:0007669"/>
    <property type="project" value="TreeGrafter"/>
</dbReference>
<dbReference type="PROSITE" id="PS50005">
    <property type="entry name" value="TPR"/>
    <property type="match status" value="1"/>
</dbReference>
<evidence type="ECO:0000313" key="8">
    <source>
        <dbReference type="Proteomes" id="UP000515158"/>
    </source>
</evidence>
<dbReference type="SUPFAM" id="SSF53335">
    <property type="entry name" value="S-adenosyl-L-methionine-dependent methyltransferases"/>
    <property type="match status" value="2"/>
</dbReference>
<protein>
    <submittedName>
        <fullName evidence="9">Protein arginine N-methyltransferase 9-like</fullName>
    </submittedName>
</protein>
<dbReference type="Gene3D" id="1.25.40.10">
    <property type="entry name" value="Tetratricopeptide repeat domain"/>
    <property type="match status" value="1"/>
</dbReference>
<gene>
    <name evidence="9" type="primary">LOC117653776</name>
</gene>
<dbReference type="PROSITE" id="PS50293">
    <property type="entry name" value="TPR_REGION"/>
    <property type="match status" value="1"/>
</dbReference>
<evidence type="ECO:0000256" key="2">
    <source>
        <dbReference type="ARBA" id="ARBA00022679"/>
    </source>
</evidence>
<name>A0A6P9ADI1_THRPL</name>
<evidence type="ECO:0000256" key="1">
    <source>
        <dbReference type="ARBA" id="ARBA00022603"/>
    </source>
</evidence>
<dbReference type="Pfam" id="PF00515">
    <property type="entry name" value="TPR_1"/>
    <property type="match status" value="1"/>
</dbReference>
<evidence type="ECO:0000256" key="6">
    <source>
        <dbReference type="SAM" id="MobiDB-lite"/>
    </source>
</evidence>
<dbReference type="Pfam" id="PF22528">
    <property type="entry name" value="PRMT_C"/>
    <property type="match status" value="1"/>
</dbReference>
<dbReference type="PANTHER" id="PTHR11006">
    <property type="entry name" value="PROTEIN ARGININE N-METHYLTRANSFERASE"/>
    <property type="match status" value="1"/>
</dbReference>
<proteinExistence type="predicted"/>
<keyword evidence="2 5" id="KW-0808">Transferase</keyword>
<dbReference type="InterPro" id="IPR025799">
    <property type="entry name" value="Arg_MeTrfase"/>
</dbReference>
<dbReference type="CDD" id="cd02440">
    <property type="entry name" value="AdoMet_MTases"/>
    <property type="match status" value="1"/>
</dbReference>
<feature type="repeat" description="TPR" evidence="4">
    <location>
        <begin position="105"/>
        <end position="138"/>
    </location>
</feature>
<keyword evidence="3 5" id="KW-0949">S-adenosyl-L-methionine</keyword>
<feature type="compositionally biased region" description="Polar residues" evidence="6">
    <location>
        <begin position="1"/>
        <end position="17"/>
    </location>
</feature>
<keyword evidence="8" id="KW-1185">Reference proteome</keyword>
<sequence>MSDRNATVSGEHSSQINPEAHSPQEIQIALYSRKQAFDYFEKAYFGRALAHLFVALRLIPEWRSELRFMFWQALSGGCKQLADENRLEDTINLRQEASLLYPDDEMILMDLGSIYFKLDDIEKSLKYYYKALELCPTFLPASRAIQSIHNKQVERWHFRMLNDTDRNEAYNRAIAHLIQKGFSSVLDVGTGTGILSLFAAREGADKIWACESNPFMFKIAQSVLAENKLSERVNLINKTSSSIHIPSDIPQKVSLLVTEIFDAGLFGEGVLPTLINAWENLLLPPLYSSEGCDEPNSNQAVVVPFSATVWVAAVQCIDIARRHRLLPSACLCRKTRTTVLCRKSKSDTIDFGAVKLCKFCEAPLDELHQDRRDLNCCLDDASVVLNASEPYTTENLEHVPFGFELLSKPHKLLEINFNSLEELKAYSQNMLREKKMTVLTDTAGSCDALALWFHLNLDNNGTVLSTAPFSEVGVFRGTCWHQAIFPSFTSKPVMPDDSILLNINLKEGALDISMDSNVPGESKRLFSITDNILAFLNNKTWTRAFNAAAVDFAKTVSQIPVTSKKIMDLNPFPVFGLRMLRDCDPSWKLWAKAETNNDKEFIISVARQNSVSESQLAFITHETLDHNVKDEKFEFVCVNVVDASGEFAENLTDTLPILQNMLSSTGKIIPHSLSIECQLIESERLMLESRIVSDENVKNFFIKKFINNFAVDYHLDVPYRSLKCRKLSNPCELLKLGISPLESSTICGEHKQKISIPSIEEGSVTGIIYWVKLYITPRMDPLSTICHDSHCNQVVLFSSLDVKAHQNVNLECQFWYGMLDVKLSLAES</sequence>
<dbReference type="GO" id="GO:0016274">
    <property type="term" value="F:protein-arginine N-methyltransferase activity"/>
    <property type="evidence" value="ECO:0007669"/>
    <property type="project" value="InterPro"/>
</dbReference>
<dbReference type="InterPro" id="IPR011990">
    <property type="entry name" value="TPR-like_helical_dom_sf"/>
</dbReference>
<reference evidence="9" key="1">
    <citation type="submission" date="2025-08" db="UniProtKB">
        <authorList>
            <consortium name="RefSeq"/>
        </authorList>
    </citation>
    <scope>IDENTIFICATION</scope>
    <source>
        <tissue evidence="9">Total insect</tissue>
    </source>
</reference>
<dbReference type="SUPFAM" id="SSF48452">
    <property type="entry name" value="TPR-like"/>
    <property type="match status" value="1"/>
</dbReference>
<evidence type="ECO:0000256" key="3">
    <source>
        <dbReference type="ARBA" id="ARBA00022691"/>
    </source>
</evidence>
<keyword evidence="1 5" id="KW-0489">Methyltransferase</keyword>
<feature type="domain" description="Protein arginine N-methyltransferase" evidence="7">
    <location>
        <begin position="402"/>
        <end position="511"/>
    </location>
</feature>
<evidence type="ECO:0000259" key="7">
    <source>
        <dbReference type="Pfam" id="PF22528"/>
    </source>
</evidence>
<evidence type="ECO:0000256" key="5">
    <source>
        <dbReference type="PROSITE-ProRule" id="PRU01015"/>
    </source>
</evidence>
<feature type="region of interest" description="Disordered" evidence="6">
    <location>
        <begin position="1"/>
        <end position="20"/>
    </location>
</feature>
<dbReference type="Gene3D" id="2.70.160.11">
    <property type="entry name" value="Hnrnp arginine n-methyltransferase1"/>
    <property type="match status" value="2"/>
</dbReference>
<accession>A0A6P9ADI1</accession>
<dbReference type="GO" id="GO:0042054">
    <property type="term" value="F:histone methyltransferase activity"/>
    <property type="evidence" value="ECO:0007669"/>
    <property type="project" value="TreeGrafter"/>
</dbReference>
<dbReference type="InterPro" id="IPR029063">
    <property type="entry name" value="SAM-dependent_MTases_sf"/>
</dbReference>
<dbReference type="Pfam" id="PF06325">
    <property type="entry name" value="PrmA"/>
    <property type="match status" value="1"/>
</dbReference>
<dbReference type="InParanoid" id="A0A6P9ADI1"/>
<dbReference type="InterPro" id="IPR055135">
    <property type="entry name" value="PRMT_dom"/>
</dbReference>
<dbReference type="GO" id="GO:0032259">
    <property type="term" value="P:methylation"/>
    <property type="evidence" value="ECO:0007669"/>
    <property type="project" value="UniProtKB-KW"/>
</dbReference>
<dbReference type="Gene3D" id="3.40.50.150">
    <property type="entry name" value="Vaccinia Virus protein VP39"/>
    <property type="match status" value="1"/>
</dbReference>
<keyword evidence="4" id="KW-0802">TPR repeat</keyword>
<evidence type="ECO:0000313" key="9">
    <source>
        <dbReference type="RefSeq" id="XP_034255560.1"/>
    </source>
</evidence>
<dbReference type="PROSITE" id="PS51678">
    <property type="entry name" value="SAM_MT_PRMT"/>
    <property type="match status" value="1"/>
</dbReference>